<reference evidence="1" key="1">
    <citation type="journal article" date="2019" name="Philos. Trans. R. Soc. Lond., B, Biol. Sci.">
        <title>Targeted metagenomic recovery of four divergent viruses reveals shared and distinctive characteristics of giant viruses of marine eukaryotes.</title>
        <authorList>
            <person name="Needham D.M."/>
            <person name="Poirier C."/>
            <person name="Hehenberger E."/>
            <person name="Jimenez V."/>
            <person name="Swalwell J.E."/>
            <person name="Santoro A.E."/>
            <person name="Worden A.Z."/>
        </authorList>
    </citation>
    <scope>NUCLEOTIDE SEQUENCE</scope>
    <source>
        <strain evidence="1">MPacV-611</strain>
    </source>
</reference>
<dbReference type="SUPFAM" id="SSF53098">
    <property type="entry name" value="Ribonuclease H-like"/>
    <property type="match status" value="1"/>
</dbReference>
<name>A0A5J6VKK1_9VIRU</name>
<evidence type="ECO:0008006" key="2">
    <source>
        <dbReference type="Google" id="ProtNLM"/>
    </source>
</evidence>
<accession>A0A5J6VKK1</accession>
<dbReference type="InterPro" id="IPR036397">
    <property type="entry name" value="RNaseH_sf"/>
</dbReference>
<sequence length="290" mass="33960">MPRVLSWDVGIINLAYCLIEYNETEWSVIEWDLINLTDKGKEKCNYCNKNPKLIQELFNNTKKLCCKIHSKNVNTTPINFEDMFIQPEINQECCYEGKNKCTKKGKYIYNNQHLCNTHSKSTYNKIKNSYKLKNYNTKNSNELSIDTLRFKLVESLEKRSELLLCDGVIIENQPTLKNPKMKAISSTVYDYYLIRGIFDKKNDSKITKVKYISPSNKLKIVSDGDSKSLIKLKGDEAKTYKLTKSLSIKYCIELIETKKDKWLDHFNSYKKKDDLADCFLQGMYYINNIK</sequence>
<dbReference type="EMBL" id="MN448289">
    <property type="protein sequence ID" value="QFG74625.1"/>
    <property type="molecule type" value="Genomic_DNA"/>
</dbReference>
<evidence type="ECO:0000313" key="1">
    <source>
        <dbReference type="EMBL" id="QFG74625.1"/>
    </source>
</evidence>
<dbReference type="GO" id="GO:0003676">
    <property type="term" value="F:nucleic acid binding"/>
    <property type="evidence" value="ECO:0007669"/>
    <property type="project" value="InterPro"/>
</dbReference>
<dbReference type="InterPro" id="IPR012337">
    <property type="entry name" value="RNaseH-like_sf"/>
</dbReference>
<dbReference type="Gene3D" id="3.30.420.10">
    <property type="entry name" value="Ribonuclease H-like superfamily/Ribonuclease H"/>
    <property type="match status" value="1"/>
</dbReference>
<proteinExistence type="predicted"/>
<protein>
    <recommendedName>
        <fullName evidence="2">Mitochondrial resolvase Ydc2 catalytic domain-containing protein</fullName>
    </recommendedName>
</protein>
<organism evidence="1">
    <name type="scientific">Megaviridae environmental sample</name>
    <dbReference type="NCBI Taxonomy" id="1737588"/>
    <lineage>
        <taxon>Viruses</taxon>
        <taxon>Varidnaviria</taxon>
        <taxon>Bamfordvirae</taxon>
        <taxon>Nucleocytoviricota</taxon>
        <taxon>Megaviricetes</taxon>
        <taxon>Imitervirales</taxon>
        <taxon>Mimiviridae</taxon>
        <taxon>environmental samples</taxon>
    </lineage>
</organism>